<sequence length="300" mass="31928">MAGPSPAAVSLVLLLVYLNRFTHNLRPVAIAALVGRMGQGLVAEMTAAGRDATAFDPRTLPGGPATVVPAPHGGAVQALDVDGLIAIAVRHGCTIVLAHPVGTFLPPGAVLARIHGGTTRPEARHVCERIALGVERTIEQDPAFALRVLVDIANRALSPAVNDPTTAIQVLDHIEAFLHTLDSVELRRRHAVTDRQGRPLLVVPDRSWDGYLQLAVSEIRDYGVTSVQVCRRLRALLDGLLDTVRAGNRAAVATELRRLDAAVERAYENRDQRAVAMIGDRQGIGSGTEEQDAEPGQGAP</sequence>
<feature type="region of interest" description="Disordered" evidence="1">
    <location>
        <begin position="280"/>
        <end position="300"/>
    </location>
</feature>
<dbReference type="EMBL" id="CP108482">
    <property type="protein sequence ID" value="WUS54750.1"/>
    <property type="molecule type" value="Genomic_DNA"/>
</dbReference>
<dbReference type="InterPro" id="IPR018723">
    <property type="entry name" value="DUF2254_membrane"/>
</dbReference>
<protein>
    <submittedName>
        <fullName evidence="2">DUF2254 domain-containing protein</fullName>
    </submittedName>
</protein>
<name>A0ABZ1W1Q7_9ACTN</name>
<dbReference type="RefSeq" id="WP_329500717.1">
    <property type="nucleotide sequence ID" value="NZ_CP108460.1"/>
</dbReference>
<accession>A0ABZ1W1Q7</accession>
<gene>
    <name evidence="2" type="ORF">OG469_04025</name>
</gene>
<evidence type="ECO:0000256" key="1">
    <source>
        <dbReference type="SAM" id="MobiDB-lite"/>
    </source>
</evidence>
<dbReference type="Proteomes" id="UP001432014">
    <property type="component" value="Chromosome"/>
</dbReference>
<proteinExistence type="predicted"/>
<keyword evidence="3" id="KW-1185">Reference proteome</keyword>
<organism evidence="2 3">
    <name type="scientific">Kitasatospora herbaricolor</name>
    <dbReference type="NCBI Taxonomy" id="68217"/>
    <lineage>
        <taxon>Bacteria</taxon>
        <taxon>Bacillati</taxon>
        <taxon>Actinomycetota</taxon>
        <taxon>Actinomycetes</taxon>
        <taxon>Kitasatosporales</taxon>
        <taxon>Streptomycetaceae</taxon>
        <taxon>Kitasatospora</taxon>
    </lineage>
</organism>
<evidence type="ECO:0000313" key="2">
    <source>
        <dbReference type="EMBL" id="WUS54750.1"/>
    </source>
</evidence>
<reference evidence="2 3" key="1">
    <citation type="submission" date="2022-10" db="EMBL/GenBank/DDBJ databases">
        <title>The complete genomes of actinobacterial strains from the NBC collection.</title>
        <authorList>
            <person name="Joergensen T.S."/>
            <person name="Alvarez Arevalo M."/>
            <person name="Sterndorff E.B."/>
            <person name="Faurdal D."/>
            <person name="Vuksanovic O."/>
            <person name="Mourched A.-S."/>
            <person name="Charusanti P."/>
            <person name="Shaw S."/>
            <person name="Blin K."/>
            <person name="Weber T."/>
        </authorList>
    </citation>
    <scope>NUCLEOTIDE SEQUENCE [LARGE SCALE GENOMIC DNA]</scope>
    <source>
        <strain evidence="2 3">NBC_01247</strain>
    </source>
</reference>
<dbReference type="Pfam" id="PF10011">
    <property type="entry name" value="DUF2254"/>
    <property type="match status" value="1"/>
</dbReference>
<evidence type="ECO:0000313" key="3">
    <source>
        <dbReference type="Proteomes" id="UP001432014"/>
    </source>
</evidence>